<feature type="region of interest" description="Disordered" evidence="1">
    <location>
        <begin position="795"/>
        <end position="832"/>
    </location>
</feature>
<sequence length="947" mass="107934">MYAIISFLILLTLIGAESSELISCLPTKLVGSGFLTKFYDYELLSKAGWEPGFFKSGYRTNVFGTKKGIHNIDFEHEGPWDVRLVYEFIYGQRTTYTNFVTEYTGYFFAKESGKYTFSLTANSGASLQLGSNGICCDDVLCSVTEDSSYALTTSKDGSRVLSKFVSFDLKKNLYYPMKLVYFNSQGDSSLSLRMKTPHGNVISDFSDYVWQVTFTGSICYTTVYGLWSGTLKTISTHKVANTKHHTETVHVLDPKPRSTATLTWDQPSTSTKIQDNGPTVMVVVYVPRLRTTIHEYWNGETKETDSFIGKDQVATIRIKHPRKRVHAFVTEDIPSTSIELIEDGETLRIIEHRPRETVTVEEFWNGETNETDSFIGDNQIATIRVKRPRKRVHAFVTEDIPSTSIELIEDGETLKIIEHRPRETVRVEEFWNGETNETDSFIGDNQIATIRVKRPRKRVHAFVTEDRPSASTEFIEDGETLRIIEHRPRETVRVEEFWNGETNETDSFIGKDQVATIRIKHPRKRVHAFVTEDIPSTSIELIEDGETLRIIEHRPRETVRVEEFWNGETEETDSFIGDNQIATIRVKHPRKRVHAFVTEDRPSTSTEFIEDGETLRIIEHRPRETVRVEEFWNGETNETDSFIGKDQVATVRVKRPRKRVHAFVTEDRPSTSIELIEDGETLRIIEHRPRETVTVEEFWNGETNETDSFIGDNQIANNSRQAASDAPRETVRVEEFWNGETNETDSFIGDDQVATIRIKHPRKRVHVFVTEDIPSTSIELIEDGETLRIIEHRPRSIPPSDESLQDIQNTTETSAEADQMASHAVRNSRGHAVASGMEDMINSSSVEIGVTNSVVEHELSQTVNATEFLDGENNHTEVPTGGDQVVALRPEIKELEGKANSFEVDLSDRANAALSPLYGLVSKTNDWFSLRNFREPVRDFGTHLFLY</sequence>
<feature type="chain" id="PRO_5034257692" description="PA14 domain-containing protein" evidence="2">
    <location>
        <begin position="19"/>
        <end position="947"/>
    </location>
</feature>
<comment type="caution">
    <text evidence="4">The sequence shown here is derived from an EMBL/GenBank/DDBJ whole genome shotgun (WGS) entry which is preliminary data.</text>
</comment>
<name>A0A8H7GZQ2_9ASCO</name>
<feature type="signal peptide" evidence="2">
    <location>
        <begin position="1"/>
        <end position="18"/>
    </location>
</feature>
<feature type="compositionally biased region" description="Polar residues" evidence="1">
    <location>
        <begin position="805"/>
        <end position="816"/>
    </location>
</feature>
<dbReference type="Proteomes" id="UP000649328">
    <property type="component" value="Unassembled WGS sequence"/>
</dbReference>
<evidence type="ECO:0000256" key="1">
    <source>
        <dbReference type="SAM" id="MobiDB-lite"/>
    </source>
</evidence>
<evidence type="ECO:0000313" key="5">
    <source>
        <dbReference type="Proteomes" id="UP000649328"/>
    </source>
</evidence>
<evidence type="ECO:0000259" key="3">
    <source>
        <dbReference type="PROSITE" id="PS51820"/>
    </source>
</evidence>
<dbReference type="EMBL" id="JACBPP010000001">
    <property type="protein sequence ID" value="KAF8005569.1"/>
    <property type="molecule type" value="Genomic_DNA"/>
</dbReference>
<proteinExistence type="predicted"/>
<organism evidence="4 5">
    <name type="scientific">Metschnikowia pulcherrima</name>
    <dbReference type="NCBI Taxonomy" id="27326"/>
    <lineage>
        <taxon>Eukaryota</taxon>
        <taxon>Fungi</taxon>
        <taxon>Dikarya</taxon>
        <taxon>Ascomycota</taxon>
        <taxon>Saccharomycotina</taxon>
        <taxon>Pichiomycetes</taxon>
        <taxon>Metschnikowiaceae</taxon>
        <taxon>Metschnikowia</taxon>
    </lineage>
</organism>
<keyword evidence="2" id="KW-0732">Signal</keyword>
<dbReference type="Pfam" id="PF10528">
    <property type="entry name" value="GLEYA"/>
    <property type="match status" value="1"/>
</dbReference>
<feature type="domain" description="PA14" evidence="3">
    <location>
        <begin position="48"/>
        <end position="208"/>
    </location>
</feature>
<evidence type="ECO:0000256" key="2">
    <source>
        <dbReference type="SAM" id="SignalP"/>
    </source>
</evidence>
<dbReference type="PROSITE" id="PS51820">
    <property type="entry name" value="PA14"/>
    <property type="match status" value="1"/>
</dbReference>
<dbReference type="Gene3D" id="2.60.120.1560">
    <property type="match status" value="1"/>
</dbReference>
<keyword evidence="5" id="KW-1185">Reference proteome</keyword>
<dbReference type="SUPFAM" id="SSF56988">
    <property type="entry name" value="Anthrax protective antigen"/>
    <property type="match status" value="1"/>
</dbReference>
<dbReference type="InterPro" id="IPR018871">
    <property type="entry name" value="GLEYA_adhesin_domain"/>
</dbReference>
<dbReference type="AlphaFoldDB" id="A0A8H7GZQ2"/>
<evidence type="ECO:0000313" key="4">
    <source>
        <dbReference type="EMBL" id="KAF8005569.1"/>
    </source>
</evidence>
<dbReference type="OrthoDB" id="4026289at2759"/>
<protein>
    <recommendedName>
        <fullName evidence="3">PA14 domain-containing protein</fullName>
    </recommendedName>
</protein>
<accession>A0A8H7GZQ2</accession>
<dbReference type="InterPro" id="IPR037524">
    <property type="entry name" value="PA14/GLEYA"/>
</dbReference>
<gene>
    <name evidence="4" type="ORF">HF325_001026</name>
</gene>
<reference evidence="4" key="1">
    <citation type="submission" date="2020-10" db="EMBL/GenBank/DDBJ databases">
        <title>The Whole-Genome Sequence of Metschnikowia persimmonesis, a Novel Endophytic Yeast Species Isolated from Medicinal Plant Diospyros kaki Thumb.</title>
        <authorList>
            <person name="Rahmat E."/>
            <person name="Kang Y."/>
        </authorList>
    </citation>
    <scope>NUCLEOTIDE SEQUENCE</scope>
    <source>
        <strain evidence="4">KIOM G15050</strain>
    </source>
</reference>